<accession>A0A5N4DH56</accession>
<feature type="region of interest" description="Disordered" evidence="1">
    <location>
        <begin position="262"/>
        <end position="285"/>
    </location>
</feature>
<name>A0A5N4DH56_CAMDR</name>
<keyword evidence="4" id="KW-1185">Reference proteome</keyword>
<comment type="caution">
    <text evidence="3">The sequence shown here is derived from an EMBL/GenBank/DDBJ whole genome shotgun (WGS) entry which is preliminary data.</text>
</comment>
<feature type="transmembrane region" description="Helical" evidence="2">
    <location>
        <begin position="225"/>
        <end position="243"/>
    </location>
</feature>
<evidence type="ECO:0000256" key="2">
    <source>
        <dbReference type="SAM" id="Phobius"/>
    </source>
</evidence>
<evidence type="ECO:0000256" key="1">
    <source>
        <dbReference type="SAM" id="MobiDB-lite"/>
    </source>
</evidence>
<evidence type="ECO:0000313" key="4">
    <source>
        <dbReference type="Proteomes" id="UP000299084"/>
    </source>
</evidence>
<keyword evidence="2" id="KW-0472">Membrane</keyword>
<proteinExistence type="predicted"/>
<protein>
    <submittedName>
        <fullName evidence="3">Uncharacterized protein</fullName>
    </submittedName>
</protein>
<sequence>MGRIPVPTHTLTALPRCWKNKQPVSPLLAKSPGCCCCSICNFSVSKTTGRTRIMKEVVPIHKAALENLQREHEHDGETSADSFTKNKPVAGWPPTQICCFQSSCSFKAPQSHQERTQCLCPLAPAADRTLSGNISVKPHSLSDRVSSSCGRGGAGLGRSSGNDPSTPGHAGPLELGEALTPPAGDASARTFPSSATRLRPDPSARGAHIPAPRPQPHSPLRGGQYLLVVFLFQLLFRLLGIAFRKQFGRRLGRRQPWLRGTPEAEEKRRVQRKRRTELPFREPEAEGLGESAALWPPSAEGLSPWDMPRQVWVLGFAQKRIQEGHKARF</sequence>
<gene>
    <name evidence="3" type="ORF">Cadr_000017441</name>
</gene>
<dbReference type="Proteomes" id="UP000299084">
    <property type="component" value="Unassembled WGS sequence"/>
</dbReference>
<feature type="region of interest" description="Disordered" evidence="1">
    <location>
        <begin position="132"/>
        <end position="218"/>
    </location>
</feature>
<dbReference type="AlphaFoldDB" id="A0A5N4DH56"/>
<dbReference type="EMBL" id="JWIN03000012">
    <property type="protein sequence ID" value="KAB1270389.1"/>
    <property type="molecule type" value="Genomic_DNA"/>
</dbReference>
<reference evidence="3 4" key="1">
    <citation type="journal article" date="2019" name="Mol. Ecol. Resour.">
        <title>Improving Illumina assemblies with Hi-C and long reads: an example with the North African dromedary.</title>
        <authorList>
            <person name="Elbers J.P."/>
            <person name="Rogers M.F."/>
            <person name="Perelman P.L."/>
            <person name="Proskuryakova A.A."/>
            <person name="Serdyukova N.A."/>
            <person name="Johnson W.E."/>
            <person name="Horin P."/>
            <person name="Corander J."/>
            <person name="Murphy D."/>
            <person name="Burger P.A."/>
        </authorList>
    </citation>
    <scope>NUCLEOTIDE SEQUENCE [LARGE SCALE GENOMIC DNA]</scope>
    <source>
        <strain evidence="3">Drom800</strain>
        <tissue evidence="3">Blood</tissue>
    </source>
</reference>
<keyword evidence="2" id="KW-0812">Transmembrane</keyword>
<organism evidence="3 4">
    <name type="scientific">Camelus dromedarius</name>
    <name type="common">Dromedary</name>
    <name type="synonym">Arabian camel</name>
    <dbReference type="NCBI Taxonomy" id="9838"/>
    <lineage>
        <taxon>Eukaryota</taxon>
        <taxon>Metazoa</taxon>
        <taxon>Chordata</taxon>
        <taxon>Craniata</taxon>
        <taxon>Vertebrata</taxon>
        <taxon>Euteleostomi</taxon>
        <taxon>Mammalia</taxon>
        <taxon>Eutheria</taxon>
        <taxon>Laurasiatheria</taxon>
        <taxon>Artiodactyla</taxon>
        <taxon>Tylopoda</taxon>
        <taxon>Camelidae</taxon>
        <taxon>Camelus</taxon>
    </lineage>
</organism>
<keyword evidence="2" id="KW-1133">Transmembrane helix</keyword>
<evidence type="ECO:0000313" key="3">
    <source>
        <dbReference type="EMBL" id="KAB1270389.1"/>
    </source>
</evidence>